<feature type="domain" description="Fe2OG dioxygenase" evidence="1">
    <location>
        <begin position="92"/>
        <end position="190"/>
    </location>
</feature>
<dbReference type="PANTHER" id="PTHR31212:SF4">
    <property type="entry name" value="ALPHA-KETOGLUTARATE-DEPENDENT DIOXYGENASE ALKB HOMOLOG 3"/>
    <property type="match status" value="1"/>
</dbReference>
<dbReference type="InterPro" id="IPR032854">
    <property type="entry name" value="ALKBH3"/>
</dbReference>
<dbReference type="Pfam" id="PF13532">
    <property type="entry name" value="2OG-FeII_Oxy_2"/>
    <property type="match status" value="1"/>
</dbReference>
<dbReference type="PROSITE" id="PS51471">
    <property type="entry name" value="FE2OG_OXY"/>
    <property type="match status" value="1"/>
</dbReference>
<name>A0ABW8IKZ9_9GAMM</name>
<dbReference type="Proteomes" id="UP001620409">
    <property type="component" value="Unassembled WGS sequence"/>
</dbReference>
<dbReference type="GO" id="GO:0051213">
    <property type="term" value="F:dioxygenase activity"/>
    <property type="evidence" value="ECO:0007669"/>
    <property type="project" value="UniProtKB-KW"/>
</dbReference>
<accession>A0ABW8IKZ9</accession>
<dbReference type="InterPro" id="IPR027450">
    <property type="entry name" value="AlkB-like"/>
</dbReference>
<dbReference type="InterPro" id="IPR005123">
    <property type="entry name" value="Oxoglu/Fe-dep_dioxygenase_dom"/>
</dbReference>
<comment type="caution">
    <text evidence="2">The sequence shown here is derived from an EMBL/GenBank/DDBJ whole genome shotgun (WGS) entry which is preliminary data.</text>
</comment>
<protein>
    <submittedName>
        <fullName evidence="2">Alpha-ketoglutarate-dependent dioxygenase AlkB</fullName>
    </submittedName>
</protein>
<reference evidence="2 3" key="1">
    <citation type="submission" date="2020-10" db="EMBL/GenBank/DDBJ databases">
        <title>Phylogeny of dyella-like bacteria.</title>
        <authorList>
            <person name="Fu J."/>
        </authorList>
    </citation>
    <scope>NUCLEOTIDE SEQUENCE [LARGE SCALE GENOMIC DNA]</scope>
    <source>
        <strain evidence="2 3">DHG40</strain>
    </source>
</reference>
<dbReference type="Gene3D" id="2.60.120.590">
    <property type="entry name" value="Alpha-ketoglutarate-dependent dioxygenase AlkB-like"/>
    <property type="match status" value="1"/>
</dbReference>
<keyword evidence="3" id="KW-1185">Reference proteome</keyword>
<keyword evidence="2" id="KW-0560">Oxidoreductase</keyword>
<dbReference type="EMBL" id="JADIKI010000023">
    <property type="protein sequence ID" value="MFK2855890.1"/>
    <property type="molecule type" value="Genomic_DNA"/>
</dbReference>
<keyword evidence="2" id="KW-0223">Dioxygenase</keyword>
<evidence type="ECO:0000313" key="3">
    <source>
        <dbReference type="Proteomes" id="UP001620409"/>
    </source>
</evidence>
<dbReference type="InterPro" id="IPR037151">
    <property type="entry name" value="AlkB-like_sf"/>
</dbReference>
<gene>
    <name evidence="2" type="ORF">ISP18_14905</name>
</gene>
<evidence type="ECO:0000259" key="1">
    <source>
        <dbReference type="PROSITE" id="PS51471"/>
    </source>
</evidence>
<organism evidence="2 3">
    <name type="scientific">Dyella humi</name>
    <dbReference type="NCBI Taxonomy" id="1770547"/>
    <lineage>
        <taxon>Bacteria</taxon>
        <taxon>Pseudomonadati</taxon>
        <taxon>Pseudomonadota</taxon>
        <taxon>Gammaproteobacteria</taxon>
        <taxon>Lysobacterales</taxon>
        <taxon>Rhodanobacteraceae</taxon>
        <taxon>Dyella</taxon>
    </lineage>
</organism>
<evidence type="ECO:0000313" key="2">
    <source>
        <dbReference type="EMBL" id="MFK2855890.1"/>
    </source>
</evidence>
<dbReference type="RefSeq" id="WP_380013578.1">
    <property type="nucleotide sequence ID" value="NZ_JADIKI010000023.1"/>
</dbReference>
<sequence>MQTLLFEQGVQRIADDITGPITYYPDVIAPALAATWFDALREQGDWHESSRMMYERLVGVPRLHCHYDIAHPALPKVLRDALVVVKQHVDAPFNSIGLNCYRDEHDSVAPHNDKLHELVPHQPIVLLSLGASRTMVIQRKKPPRLKTELELEAGSLLLMGWNAQLHYDHSIPKLRQPVGMRISVAFRVRPGRVDKIW</sequence>
<dbReference type="SUPFAM" id="SSF51197">
    <property type="entry name" value="Clavaminate synthase-like"/>
    <property type="match status" value="1"/>
</dbReference>
<proteinExistence type="predicted"/>
<dbReference type="PANTHER" id="PTHR31212">
    <property type="entry name" value="ALPHA-KETOGLUTARATE-DEPENDENT DIOXYGENASE ALKB HOMOLOG 3"/>
    <property type="match status" value="1"/>
</dbReference>